<proteinExistence type="inferred from homology"/>
<dbReference type="GO" id="GO:0009247">
    <property type="term" value="P:glycolipid biosynthetic process"/>
    <property type="evidence" value="ECO:0007669"/>
    <property type="project" value="TreeGrafter"/>
</dbReference>
<evidence type="ECO:0000259" key="3">
    <source>
        <dbReference type="Pfam" id="PF03435"/>
    </source>
</evidence>
<dbReference type="InterPro" id="IPR036291">
    <property type="entry name" value="NAD(P)-bd_dom_sf"/>
</dbReference>
<keyword evidence="2" id="KW-0472">Membrane</keyword>
<keyword evidence="2" id="KW-1133">Transmembrane helix</keyword>
<keyword evidence="2" id="KW-0812">Transmembrane</keyword>
<dbReference type="InterPro" id="IPR051276">
    <property type="entry name" value="Saccharopine_DH-like_oxidrdct"/>
</dbReference>
<accession>A0A1L9SZT5</accession>
<dbReference type="RefSeq" id="XP_040696359.1">
    <property type="nucleotide sequence ID" value="XM_040850182.1"/>
</dbReference>
<dbReference type="PANTHER" id="PTHR12286:SF5">
    <property type="entry name" value="SACCHAROPINE DEHYDROGENASE-LIKE OXIDOREDUCTASE"/>
    <property type="match status" value="1"/>
</dbReference>
<protein>
    <recommendedName>
        <fullName evidence="3">Saccharopine dehydrogenase NADP binding domain-containing protein</fullName>
    </recommendedName>
</protein>
<dbReference type="PANTHER" id="PTHR12286">
    <property type="entry name" value="SACCHAROPINE DEHYDROGENASE-LIKE OXIDOREDUCTASE"/>
    <property type="match status" value="1"/>
</dbReference>
<reference evidence="5" key="1">
    <citation type="journal article" date="2017" name="Genome Biol.">
        <title>Comparative genomics reveals high biological diversity and specific adaptations in the industrially and medically important fungal genus Aspergillus.</title>
        <authorList>
            <person name="de Vries R.P."/>
            <person name="Riley R."/>
            <person name="Wiebenga A."/>
            <person name="Aguilar-Osorio G."/>
            <person name="Amillis S."/>
            <person name="Uchima C.A."/>
            <person name="Anderluh G."/>
            <person name="Asadollahi M."/>
            <person name="Askin M."/>
            <person name="Barry K."/>
            <person name="Battaglia E."/>
            <person name="Bayram O."/>
            <person name="Benocci T."/>
            <person name="Braus-Stromeyer S.A."/>
            <person name="Caldana C."/>
            <person name="Canovas D."/>
            <person name="Cerqueira G.C."/>
            <person name="Chen F."/>
            <person name="Chen W."/>
            <person name="Choi C."/>
            <person name="Clum A."/>
            <person name="Dos Santos R.A."/>
            <person name="Damasio A.R."/>
            <person name="Diallinas G."/>
            <person name="Emri T."/>
            <person name="Fekete E."/>
            <person name="Flipphi M."/>
            <person name="Freyberg S."/>
            <person name="Gallo A."/>
            <person name="Gournas C."/>
            <person name="Habgood R."/>
            <person name="Hainaut M."/>
            <person name="Harispe M.L."/>
            <person name="Henrissat B."/>
            <person name="Hilden K.S."/>
            <person name="Hope R."/>
            <person name="Hossain A."/>
            <person name="Karabika E."/>
            <person name="Karaffa L."/>
            <person name="Karanyi Z."/>
            <person name="Krasevec N."/>
            <person name="Kuo A."/>
            <person name="Kusch H."/>
            <person name="LaButti K."/>
            <person name="Lagendijk E.L."/>
            <person name="Lapidus A."/>
            <person name="Levasseur A."/>
            <person name="Lindquist E."/>
            <person name="Lipzen A."/>
            <person name="Logrieco A.F."/>
            <person name="MacCabe A."/>
            <person name="Maekelae M.R."/>
            <person name="Malavazi I."/>
            <person name="Melin P."/>
            <person name="Meyer V."/>
            <person name="Mielnichuk N."/>
            <person name="Miskei M."/>
            <person name="Molnar A.P."/>
            <person name="Mule G."/>
            <person name="Ngan C.Y."/>
            <person name="Orejas M."/>
            <person name="Orosz E."/>
            <person name="Ouedraogo J.P."/>
            <person name="Overkamp K.M."/>
            <person name="Park H.-S."/>
            <person name="Perrone G."/>
            <person name="Piumi F."/>
            <person name="Punt P.J."/>
            <person name="Ram A.F."/>
            <person name="Ramon A."/>
            <person name="Rauscher S."/>
            <person name="Record E."/>
            <person name="Riano-Pachon D.M."/>
            <person name="Robert V."/>
            <person name="Roehrig J."/>
            <person name="Ruller R."/>
            <person name="Salamov A."/>
            <person name="Salih N.S."/>
            <person name="Samson R.A."/>
            <person name="Sandor E."/>
            <person name="Sanguinetti M."/>
            <person name="Schuetze T."/>
            <person name="Sepcic K."/>
            <person name="Shelest E."/>
            <person name="Sherlock G."/>
            <person name="Sophianopoulou V."/>
            <person name="Squina F.M."/>
            <person name="Sun H."/>
            <person name="Susca A."/>
            <person name="Todd R.B."/>
            <person name="Tsang A."/>
            <person name="Unkles S.E."/>
            <person name="van de Wiele N."/>
            <person name="van Rossen-Uffink D."/>
            <person name="Oliveira J.V."/>
            <person name="Vesth T.C."/>
            <person name="Visser J."/>
            <person name="Yu J.-H."/>
            <person name="Zhou M."/>
            <person name="Andersen M.R."/>
            <person name="Archer D.B."/>
            <person name="Baker S.E."/>
            <person name="Benoit I."/>
            <person name="Brakhage A.A."/>
            <person name="Braus G.H."/>
            <person name="Fischer R."/>
            <person name="Frisvad J.C."/>
            <person name="Goldman G.H."/>
            <person name="Houbraken J."/>
            <person name="Oakley B."/>
            <person name="Pocsi I."/>
            <person name="Scazzocchio C."/>
            <person name="Seiboth B."/>
            <person name="vanKuyk P.A."/>
            <person name="Wortman J."/>
            <person name="Dyer P.S."/>
            <person name="Grigoriev I.V."/>
        </authorList>
    </citation>
    <scope>NUCLEOTIDE SEQUENCE [LARGE SCALE GENOMIC DNA]</scope>
    <source>
        <strain evidence="5">CBS 593.65</strain>
    </source>
</reference>
<dbReference type="Pfam" id="PF03435">
    <property type="entry name" value="Sacchrp_dh_NADP"/>
    <property type="match status" value="1"/>
</dbReference>
<gene>
    <name evidence="4" type="ORF">ASPSYDRAFT_62852</name>
</gene>
<dbReference type="EMBL" id="KV878601">
    <property type="protein sequence ID" value="OJJ52553.1"/>
    <property type="molecule type" value="Genomic_DNA"/>
</dbReference>
<dbReference type="GO" id="GO:0005739">
    <property type="term" value="C:mitochondrion"/>
    <property type="evidence" value="ECO:0007669"/>
    <property type="project" value="TreeGrafter"/>
</dbReference>
<dbReference type="GO" id="GO:0005811">
    <property type="term" value="C:lipid droplet"/>
    <property type="evidence" value="ECO:0007669"/>
    <property type="project" value="TreeGrafter"/>
</dbReference>
<dbReference type="VEuPathDB" id="FungiDB:ASPSYDRAFT_62852"/>
<organism evidence="4 5">
    <name type="scientific">Aspergillus sydowii CBS 593.65</name>
    <dbReference type="NCBI Taxonomy" id="1036612"/>
    <lineage>
        <taxon>Eukaryota</taxon>
        <taxon>Fungi</taxon>
        <taxon>Dikarya</taxon>
        <taxon>Ascomycota</taxon>
        <taxon>Pezizomycotina</taxon>
        <taxon>Eurotiomycetes</taxon>
        <taxon>Eurotiomycetidae</taxon>
        <taxon>Eurotiales</taxon>
        <taxon>Aspergillaceae</taxon>
        <taxon>Aspergillus</taxon>
        <taxon>Aspergillus subgen. Nidulantes</taxon>
    </lineage>
</organism>
<feature type="domain" description="Saccharopine dehydrogenase NADP binding" evidence="3">
    <location>
        <begin position="10"/>
        <end position="130"/>
    </location>
</feature>
<keyword evidence="5" id="KW-1185">Reference proteome</keyword>
<dbReference type="Proteomes" id="UP000184356">
    <property type="component" value="Unassembled WGS sequence"/>
</dbReference>
<evidence type="ECO:0000313" key="5">
    <source>
        <dbReference type="Proteomes" id="UP000184356"/>
    </source>
</evidence>
<dbReference type="InterPro" id="IPR005097">
    <property type="entry name" value="Sacchrp_dh_NADP-bd"/>
</dbReference>
<feature type="transmembrane region" description="Helical" evidence="2">
    <location>
        <begin position="276"/>
        <end position="298"/>
    </location>
</feature>
<evidence type="ECO:0000256" key="2">
    <source>
        <dbReference type="SAM" id="Phobius"/>
    </source>
</evidence>
<dbReference type="GO" id="GO:0005886">
    <property type="term" value="C:plasma membrane"/>
    <property type="evidence" value="ECO:0007669"/>
    <property type="project" value="TreeGrafter"/>
</dbReference>
<dbReference type="SUPFAM" id="SSF51735">
    <property type="entry name" value="NAD(P)-binding Rossmann-fold domains"/>
    <property type="match status" value="1"/>
</dbReference>
<comment type="similarity">
    <text evidence="1">Belongs to the saccharopine dehydrogenase family.</text>
</comment>
<dbReference type="OrthoDB" id="10268090at2759"/>
<name>A0A1L9SZT5_9EURO</name>
<evidence type="ECO:0000313" key="4">
    <source>
        <dbReference type="EMBL" id="OJJ52553.1"/>
    </source>
</evidence>
<dbReference type="Gene3D" id="3.40.50.720">
    <property type="entry name" value="NAD(P)-binding Rossmann-like Domain"/>
    <property type="match status" value="1"/>
</dbReference>
<evidence type="ECO:0000256" key="1">
    <source>
        <dbReference type="ARBA" id="ARBA00038048"/>
    </source>
</evidence>
<dbReference type="AlphaFoldDB" id="A0A1L9SZT5"/>
<dbReference type="GeneID" id="63766255"/>
<sequence length="423" mass="47130">MPTEREYDLILLGATGYTGKLTAQYISKSLPPDLKWAIAGRNKEKLEELCQSLSQSVDILVIQLKESELDSLAKRTRLVISTVGPFQLYGSGTFAACARNGTHYLDCTGEAPWLKDMIDQHDIVAKANGSIMIPCCGFDCVPSDLLTWVAVNHIRSNFGTHTGRLDLCIHSIQGGISGGTLASVLQAFELYSIHHLYSVHAPLSLSPKRPTPKVPPKRTSYWTKVFGLLRIKQLGWMAYQPQAMVDRAIVHRSWGLLEPTTASYGHDFDWHAWFKIWGPVLAVLWHLSGLLLAPWLLLRPVRKLLPKLWYQPGSGAGEEQIKNNWFEIRGVAETNTSTQPKSKALVRMRYESDPYIFTAVALGEAARIPLWQQDTWAHKFGGGVLTPAMLGDRYVSQLRGAGVIIEAQNDGVSTHGNDSFRRK</sequence>